<name>A0A7C5AKW8_9BACT</name>
<organism evidence="1">
    <name type="scientific">Desulfobacca acetoxidans</name>
    <dbReference type="NCBI Taxonomy" id="60893"/>
    <lineage>
        <taxon>Bacteria</taxon>
        <taxon>Pseudomonadati</taxon>
        <taxon>Thermodesulfobacteriota</taxon>
        <taxon>Desulfobaccia</taxon>
        <taxon>Desulfobaccales</taxon>
        <taxon>Desulfobaccaceae</taxon>
        <taxon>Desulfobacca</taxon>
    </lineage>
</organism>
<dbReference type="Pfam" id="PF03692">
    <property type="entry name" value="CxxCxxCC"/>
    <property type="match status" value="1"/>
</dbReference>
<evidence type="ECO:0008006" key="2">
    <source>
        <dbReference type="Google" id="ProtNLM"/>
    </source>
</evidence>
<reference evidence="1" key="1">
    <citation type="journal article" date="2020" name="mSystems">
        <title>Genome- and Community-Level Interaction Insights into Carbon Utilization and Element Cycling Functions of Hydrothermarchaeota in Hydrothermal Sediment.</title>
        <authorList>
            <person name="Zhou Z."/>
            <person name="Liu Y."/>
            <person name="Xu W."/>
            <person name="Pan J."/>
            <person name="Luo Z.H."/>
            <person name="Li M."/>
        </authorList>
    </citation>
    <scope>NUCLEOTIDE SEQUENCE [LARGE SCALE GENOMIC DNA]</scope>
    <source>
        <strain evidence="1">SpSt-853</strain>
    </source>
</reference>
<dbReference type="InterPro" id="IPR005358">
    <property type="entry name" value="Puta_zinc/iron-chelating_dom"/>
</dbReference>
<proteinExistence type="predicted"/>
<evidence type="ECO:0000313" key="1">
    <source>
        <dbReference type="EMBL" id="HGZ10672.1"/>
    </source>
</evidence>
<comment type="caution">
    <text evidence="1">The sequence shown here is derived from an EMBL/GenBank/DDBJ whole genome shotgun (WGS) entry which is preliminary data.</text>
</comment>
<gene>
    <name evidence="1" type="ORF">ENW48_00460</name>
</gene>
<sequence>MSSWPPLDEDLVKKIQGMVVEALSAERSLPLALEVIRLALRWADQLIEAFEALNPLPRPIVCQAGCSYCCHHTVEATPPEIVLLGQVLNQFLAPRKLEALRGKVLLVAACKAGKSREELAALQPKKPCPLLSDHRCLAYPWRPLMCRAMHSLDRESCRASLTADQVTGGDEFHLHRYIFTFSIVAGLRQGFQVLGCQTGVLELSQGLREILLNPHLGELWLRGERVFGAG</sequence>
<protein>
    <recommendedName>
        <fullName evidence="2">YkgJ family cysteine cluster protein</fullName>
    </recommendedName>
</protein>
<dbReference type="EMBL" id="DTKJ01000005">
    <property type="protein sequence ID" value="HGZ10672.1"/>
    <property type="molecule type" value="Genomic_DNA"/>
</dbReference>
<dbReference type="AlphaFoldDB" id="A0A7C5AKW8"/>
<accession>A0A7C5AKW8</accession>